<dbReference type="AlphaFoldDB" id="A0AAV1NB34"/>
<feature type="region of interest" description="Disordered" evidence="1">
    <location>
        <begin position="43"/>
        <end position="67"/>
    </location>
</feature>
<protein>
    <submittedName>
        <fullName evidence="2">Uncharacterized protein</fullName>
    </submittedName>
</protein>
<name>A0AAV1NB34_SCOSC</name>
<comment type="caution">
    <text evidence="2">The sequence shown here is derived from an EMBL/GenBank/DDBJ whole genome shotgun (WGS) entry which is preliminary data.</text>
</comment>
<organism evidence="2 3">
    <name type="scientific">Scomber scombrus</name>
    <name type="common">Atlantic mackerel</name>
    <name type="synonym">Scomber vernalis</name>
    <dbReference type="NCBI Taxonomy" id="13677"/>
    <lineage>
        <taxon>Eukaryota</taxon>
        <taxon>Metazoa</taxon>
        <taxon>Chordata</taxon>
        <taxon>Craniata</taxon>
        <taxon>Vertebrata</taxon>
        <taxon>Euteleostomi</taxon>
        <taxon>Actinopterygii</taxon>
        <taxon>Neopterygii</taxon>
        <taxon>Teleostei</taxon>
        <taxon>Neoteleostei</taxon>
        <taxon>Acanthomorphata</taxon>
        <taxon>Pelagiaria</taxon>
        <taxon>Scombriformes</taxon>
        <taxon>Scombridae</taxon>
        <taxon>Scomber</taxon>
    </lineage>
</organism>
<reference evidence="2 3" key="1">
    <citation type="submission" date="2024-01" db="EMBL/GenBank/DDBJ databases">
        <authorList>
            <person name="Alioto T."/>
            <person name="Alioto T."/>
            <person name="Gomez Garrido J."/>
        </authorList>
    </citation>
    <scope>NUCLEOTIDE SEQUENCE [LARGE SCALE GENOMIC DNA]</scope>
</reference>
<dbReference type="Proteomes" id="UP001314229">
    <property type="component" value="Unassembled WGS sequence"/>
</dbReference>
<dbReference type="EMBL" id="CAWUFR010000024">
    <property type="protein sequence ID" value="CAK6956288.1"/>
    <property type="molecule type" value="Genomic_DNA"/>
</dbReference>
<accession>A0AAV1NB34</accession>
<evidence type="ECO:0000313" key="3">
    <source>
        <dbReference type="Proteomes" id="UP001314229"/>
    </source>
</evidence>
<gene>
    <name evidence="2" type="ORF">FSCOSCO3_A001050</name>
</gene>
<keyword evidence="3" id="KW-1185">Reference proteome</keyword>
<evidence type="ECO:0000256" key="1">
    <source>
        <dbReference type="SAM" id="MobiDB-lite"/>
    </source>
</evidence>
<feature type="compositionally biased region" description="Basic and acidic residues" evidence="1">
    <location>
        <begin position="49"/>
        <end position="63"/>
    </location>
</feature>
<proteinExistence type="predicted"/>
<sequence length="110" mass="12439">MGHYVQSSPPEDRAVQDVARKEVPNGEQLNVKCSFSRRLFCKRSLPPDPLRRDQQKPASDQKHGSSHCDYIPEEDTCHMELLLAVTSCQGFLQIGCCSYECVGGKKRRQT</sequence>
<evidence type="ECO:0000313" key="2">
    <source>
        <dbReference type="EMBL" id="CAK6956288.1"/>
    </source>
</evidence>